<evidence type="ECO:0000259" key="9">
    <source>
        <dbReference type="Pfam" id="PF01794"/>
    </source>
</evidence>
<dbReference type="NCBIfam" id="NF003831">
    <property type="entry name" value="PRK05419.1-2"/>
    <property type="match status" value="1"/>
</dbReference>
<dbReference type="eggNOG" id="COG2717">
    <property type="taxonomic scope" value="Bacteria"/>
</dbReference>
<evidence type="ECO:0000313" key="10">
    <source>
        <dbReference type="EMBL" id="AFC85306.1"/>
    </source>
</evidence>
<dbReference type="InterPro" id="IPR013130">
    <property type="entry name" value="Fe3_Rdtase_TM_dom"/>
</dbReference>
<dbReference type="GO" id="GO:0030091">
    <property type="term" value="P:protein repair"/>
    <property type="evidence" value="ECO:0007669"/>
    <property type="project" value="UniProtKB-UniRule"/>
</dbReference>
<keyword evidence="8" id="KW-0479">Metal-binding</keyword>
<comment type="subcellular location">
    <subcellularLocation>
        <location evidence="8">Cell inner membrane</location>
        <topology evidence="8">Multi-pass membrane protein</topology>
    </subcellularLocation>
    <subcellularLocation>
        <location evidence="1">Membrane</location>
        <topology evidence="1">Multi-pass membrane protein</topology>
    </subcellularLocation>
</comment>
<evidence type="ECO:0000256" key="7">
    <source>
        <dbReference type="ARBA" id="ARBA00023136"/>
    </source>
</evidence>
<dbReference type="OrthoDB" id="9788328at2"/>
<keyword evidence="11" id="KW-1185">Reference proteome</keyword>
<organism evidence="10 11">
    <name type="scientific">Frateuria aurantia (strain ATCC 33424 / DSM 6220 / KCTC 2777 / LMG 1558 / NBRC 3245 / NCIMB 13370)</name>
    <name type="common">Acetobacter aurantius</name>
    <dbReference type="NCBI Taxonomy" id="767434"/>
    <lineage>
        <taxon>Bacteria</taxon>
        <taxon>Pseudomonadati</taxon>
        <taxon>Pseudomonadota</taxon>
        <taxon>Gammaproteobacteria</taxon>
        <taxon>Lysobacterales</taxon>
        <taxon>Rhodanobacteraceae</taxon>
        <taxon>Frateuria</taxon>
    </lineage>
</organism>
<name>H8L0Q1_FRAAD</name>
<dbReference type="Proteomes" id="UP000005234">
    <property type="component" value="Chromosome"/>
</dbReference>
<dbReference type="HOGENOM" id="CLU_080662_0_1_6"/>
<keyword evidence="8" id="KW-0285">Flavoprotein</keyword>
<dbReference type="GO" id="GO:0010181">
    <property type="term" value="F:FMN binding"/>
    <property type="evidence" value="ECO:0007669"/>
    <property type="project" value="UniProtKB-UniRule"/>
</dbReference>
<dbReference type="Pfam" id="PF01794">
    <property type="entry name" value="Ferric_reduct"/>
    <property type="match status" value="1"/>
</dbReference>
<feature type="transmembrane region" description="Helical" evidence="8">
    <location>
        <begin position="88"/>
        <end position="110"/>
    </location>
</feature>
<keyword evidence="5 8" id="KW-1133">Transmembrane helix</keyword>
<dbReference type="GO" id="GO:0009055">
    <property type="term" value="F:electron transfer activity"/>
    <property type="evidence" value="ECO:0007669"/>
    <property type="project" value="UniProtKB-UniRule"/>
</dbReference>
<keyword evidence="8" id="KW-0249">Electron transport</keyword>
<feature type="transmembrane region" description="Helical" evidence="8">
    <location>
        <begin position="160"/>
        <end position="177"/>
    </location>
</feature>
<dbReference type="GO" id="GO:0020037">
    <property type="term" value="F:heme binding"/>
    <property type="evidence" value="ECO:0007669"/>
    <property type="project" value="UniProtKB-UniRule"/>
</dbReference>
<dbReference type="AlphaFoldDB" id="H8L0Q1"/>
<feature type="transmembrane region" description="Helical" evidence="8">
    <location>
        <begin position="122"/>
        <end position="140"/>
    </location>
</feature>
<dbReference type="GO" id="GO:0016679">
    <property type="term" value="F:oxidoreductase activity, acting on diphenols and related substances as donors"/>
    <property type="evidence" value="ECO:0007669"/>
    <property type="project" value="TreeGrafter"/>
</dbReference>
<feature type="domain" description="Ferric oxidoreductase" evidence="9">
    <location>
        <begin position="61"/>
        <end position="168"/>
    </location>
</feature>
<comment type="cofactor">
    <cofactor evidence="8">
        <name>FMN</name>
        <dbReference type="ChEBI" id="CHEBI:58210"/>
    </cofactor>
    <text evidence="8">Binds 1 FMN per subunit.</text>
</comment>
<evidence type="ECO:0000256" key="4">
    <source>
        <dbReference type="ARBA" id="ARBA00022692"/>
    </source>
</evidence>
<feature type="transmembrane region" description="Helical" evidence="8">
    <location>
        <begin position="59"/>
        <end position="76"/>
    </location>
</feature>
<evidence type="ECO:0000256" key="3">
    <source>
        <dbReference type="ARBA" id="ARBA00022617"/>
    </source>
</evidence>
<evidence type="ECO:0000256" key="5">
    <source>
        <dbReference type="ARBA" id="ARBA00022989"/>
    </source>
</evidence>
<sequence>MATPSGRGRSAAARTLWPWRIAVALAAFAPLPCWLRQAMTGHAGPEPGRYLMEHLGKGTLVLLLLTLSLTPLQRLSRWQGFSRIRRQLGLWTFAYALLHLLAYLWFFLGFNAHALLADLSRRPYIMVGMAALAGLTLMAATSHRRAMRRLGKSWKRLHRLVYAVLILGLLHYFWIVRADLGEWAIYALAGLLLLVLRLPPVAKEFSRQGRPPVTDA</sequence>
<comment type="subunit">
    <text evidence="8">Heterodimer of a catalytic subunit (MsrP) and a heme-binding subunit (MsrQ).</text>
</comment>
<evidence type="ECO:0000256" key="1">
    <source>
        <dbReference type="ARBA" id="ARBA00004141"/>
    </source>
</evidence>
<accession>H8L0Q1</accession>
<dbReference type="HAMAP" id="MF_01207">
    <property type="entry name" value="MsrQ"/>
    <property type="match status" value="1"/>
</dbReference>
<keyword evidence="8" id="KW-1003">Cell membrane</keyword>
<proteinExistence type="inferred from homology"/>
<keyword evidence="3 8" id="KW-0349">Heme</keyword>
<dbReference type="PANTHER" id="PTHR36964">
    <property type="entry name" value="PROTEIN-METHIONINE-SULFOXIDE REDUCTASE HEME-BINDING SUBUNIT MSRQ"/>
    <property type="match status" value="1"/>
</dbReference>
<reference evidence="10" key="1">
    <citation type="submission" date="2012-02" db="EMBL/GenBank/DDBJ databases">
        <title>The complete genome of Frateuria aurantia DSM 6220.</title>
        <authorList>
            <consortium name="US DOE Joint Genome Institute (JGI-PGF)"/>
            <person name="Lucas S."/>
            <person name="Copeland A."/>
            <person name="Lapidus A."/>
            <person name="Glavina del Rio T."/>
            <person name="Dalin E."/>
            <person name="Tice H."/>
            <person name="Bruce D."/>
            <person name="Goodwin L."/>
            <person name="Pitluck S."/>
            <person name="Peters L."/>
            <person name="Ovchinnikova G."/>
            <person name="Teshima H."/>
            <person name="Kyrpides N."/>
            <person name="Mavromatis K."/>
            <person name="Ivanova N."/>
            <person name="Brettin T."/>
            <person name="Detter J.C."/>
            <person name="Han C."/>
            <person name="Larimer F."/>
            <person name="Land M."/>
            <person name="Hauser L."/>
            <person name="Markowitz V."/>
            <person name="Cheng J.-F."/>
            <person name="Hugenholtz P."/>
            <person name="Woyke T."/>
            <person name="Wu D."/>
            <person name="Brambilla E."/>
            <person name="Klenk H.-P."/>
            <person name="Eisen J.A."/>
        </authorList>
    </citation>
    <scope>NUCLEOTIDE SEQUENCE</scope>
    <source>
        <strain evidence="10">DSM 6220</strain>
    </source>
</reference>
<dbReference type="RefSeq" id="WP_014402312.1">
    <property type="nucleotide sequence ID" value="NC_017033.1"/>
</dbReference>
<evidence type="ECO:0000256" key="8">
    <source>
        <dbReference type="HAMAP-Rule" id="MF_01207"/>
    </source>
</evidence>
<dbReference type="GO" id="GO:0005886">
    <property type="term" value="C:plasma membrane"/>
    <property type="evidence" value="ECO:0007669"/>
    <property type="project" value="UniProtKB-SubCell"/>
</dbReference>
<dbReference type="KEGG" id="fau:Fraau_0835"/>
<dbReference type="PANTHER" id="PTHR36964:SF1">
    <property type="entry name" value="PROTEIN-METHIONINE-SULFOXIDE REDUCTASE HEME-BINDING SUBUNIT MSRQ"/>
    <property type="match status" value="1"/>
</dbReference>
<dbReference type="InterPro" id="IPR022837">
    <property type="entry name" value="MsrQ-like"/>
</dbReference>
<comment type="cofactor">
    <cofactor evidence="8">
        <name>heme b</name>
        <dbReference type="ChEBI" id="CHEBI:60344"/>
    </cofactor>
    <text evidence="8">Binds 1 heme b (iron(II)-protoporphyrin IX) group per subunit.</text>
</comment>
<comment type="caution">
    <text evidence="8">Lacks conserved residue(s) required for the propagation of feature annotation.</text>
</comment>
<dbReference type="STRING" id="767434.Fraau_0835"/>
<keyword evidence="4 8" id="KW-0812">Transmembrane</keyword>
<keyword evidence="8" id="KW-0997">Cell inner membrane</keyword>
<keyword evidence="7 8" id="KW-0472">Membrane</keyword>
<dbReference type="EMBL" id="CP003350">
    <property type="protein sequence ID" value="AFC85306.1"/>
    <property type="molecule type" value="Genomic_DNA"/>
</dbReference>
<gene>
    <name evidence="8" type="primary">msrQ</name>
    <name evidence="10" type="ordered locus">Fraau_0835</name>
</gene>
<evidence type="ECO:0000313" key="11">
    <source>
        <dbReference type="Proteomes" id="UP000005234"/>
    </source>
</evidence>
<comment type="similarity">
    <text evidence="8">Belongs to the MsrQ family.</text>
</comment>
<evidence type="ECO:0000256" key="2">
    <source>
        <dbReference type="ARBA" id="ARBA00022448"/>
    </source>
</evidence>
<comment type="function">
    <text evidence="8">Part of the MsrPQ system that repairs oxidized periplasmic proteins containing methionine sulfoxide residues (Met-O), using respiratory chain electrons. Thus protects these proteins from oxidative-stress damage caused by reactive species of oxygen and chlorine generated by the host defense mechanisms. MsrPQ is essential for the maintenance of envelope integrity under bleach stress, rescuing a wide series of structurally unrelated periplasmic proteins from methionine oxidation. MsrQ provides electrons for reduction to the reductase catalytic subunit MsrP, using the quinone pool of the respiratory chain.</text>
</comment>
<dbReference type="GO" id="GO:0046872">
    <property type="term" value="F:metal ion binding"/>
    <property type="evidence" value="ECO:0007669"/>
    <property type="project" value="UniProtKB-KW"/>
</dbReference>
<feature type="transmembrane region" description="Helical" evidence="8">
    <location>
        <begin position="183"/>
        <end position="202"/>
    </location>
</feature>
<protein>
    <recommendedName>
        <fullName evidence="8">Protein-methionine-sulfoxide reductase heme-binding subunit MsrQ</fullName>
    </recommendedName>
    <alternativeName>
        <fullName evidence="8">Flavocytochrome MsrQ</fullName>
    </alternativeName>
</protein>
<keyword evidence="6 8" id="KW-0408">Iron</keyword>
<keyword evidence="8" id="KW-0288">FMN</keyword>
<keyword evidence="2 8" id="KW-0813">Transport</keyword>
<evidence type="ECO:0000256" key="6">
    <source>
        <dbReference type="ARBA" id="ARBA00023004"/>
    </source>
</evidence>